<evidence type="ECO:0000256" key="2">
    <source>
        <dbReference type="ARBA" id="ARBA00006006"/>
    </source>
</evidence>
<dbReference type="SUPFAM" id="SSF55486">
    <property type="entry name" value="Metalloproteases ('zincins'), catalytic domain"/>
    <property type="match status" value="1"/>
</dbReference>
<sequence>MVVFNKFFASVFLAIVYASVSDAIIAPSYSRHSTRRSRNVGRGLQLDTFHPETKFETFGAGLQQPASLAPLSLKDATVSFVKSRLGVDATEVAFKNGYTTKSGKFAYVKQLHNDIPFANAVANVAWKDNKVVSFGASFVNTDNIASSTPSVTVESTIPKTEEALDGKYNGHPASLEYLARPDGSVSLTHVIQIQNEETGTWFEAFVDAHSGEIVSVTDFVSDATYKVLPITKETFPEGQEILVDPQDLLASPLGWHDDGTTKTNNTSGNNVIAFKGTQSALTVQSAPDLVFNYTYDDTLAPTDGQNVDAARTNAFYVINTVHDYAYRYGFTEAAFNFQANNFDKGGRGNDRVLMSVQDGSGTNNANFATPADGQSGTCRMFVWTRTPVRRDGDLENDIIVHEMTHGITNRMTGGGTGRCLQTTEAGGMGEGWSDAMAEWTEQKSANITDYVMGQYVINSAAGIRTHPYSTDPAVNPLRYSSIANLNEVHNIGEVWANLLHNVYAALVGKYGFSSTARTNPEGTEGNIVYLHLFIDALALQPCNPTFVSARDAWIQADANRYGGVNKCLLWTAFASRGLGVGAANFRDASAVPSDC</sequence>
<dbReference type="PANTHER" id="PTHR33478">
    <property type="entry name" value="EXTRACELLULAR METALLOPROTEINASE MEP"/>
    <property type="match status" value="1"/>
</dbReference>
<evidence type="ECO:0000256" key="3">
    <source>
        <dbReference type="ARBA" id="ARBA00022525"/>
    </source>
</evidence>
<protein>
    <recommendedName>
        <fullName evidence="12">Extracellular metalloproteinase</fullName>
        <ecNumber evidence="12">3.4.24.-</ecNumber>
    </recommendedName>
    <alternativeName>
        <fullName evidence="12">Fungalysin</fullName>
    </alternativeName>
</protein>
<comment type="subcellular location">
    <subcellularLocation>
        <location evidence="1 12">Secreted</location>
    </subcellularLocation>
</comment>
<dbReference type="PRINTS" id="PR00999">
    <property type="entry name" value="FUNGALYSIN"/>
</dbReference>
<evidence type="ECO:0000256" key="1">
    <source>
        <dbReference type="ARBA" id="ARBA00004613"/>
    </source>
</evidence>
<dbReference type="InterPro" id="IPR001842">
    <property type="entry name" value="Peptidase_M36"/>
</dbReference>
<feature type="chain" id="PRO_5016487496" description="Extracellular metalloproteinase" evidence="12">
    <location>
        <begin position="24"/>
        <end position="595"/>
    </location>
</feature>
<dbReference type="GO" id="GO:0006508">
    <property type="term" value="P:proteolysis"/>
    <property type="evidence" value="ECO:0007669"/>
    <property type="project" value="UniProtKB-KW"/>
</dbReference>
<dbReference type="GO" id="GO:0004222">
    <property type="term" value="F:metalloendopeptidase activity"/>
    <property type="evidence" value="ECO:0007669"/>
    <property type="project" value="InterPro"/>
</dbReference>
<dbReference type="CDD" id="cd09596">
    <property type="entry name" value="M36"/>
    <property type="match status" value="1"/>
</dbReference>
<feature type="binding site" evidence="11">
    <location>
        <position position="405"/>
    </location>
    <ligand>
        <name>Zn(2+)</name>
        <dbReference type="ChEBI" id="CHEBI:29105"/>
        <note>catalytic</note>
    </ligand>
</feature>
<dbReference type="Gene3D" id="3.10.170.10">
    <property type="match status" value="1"/>
</dbReference>
<feature type="binding site" evidence="11">
    <location>
        <position position="430"/>
    </location>
    <ligand>
        <name>Zn(2+)</name>
        <dbReference type="ChEBI" id="CHEBI:29105"/>
        <note>catalytic</note>
    </ligand>
</feature>
<feature type="binding site" evidence="11">
    <location>
        <position position="401"/>
    </location>
    <ligand>
        <name>Zn(2+)</name>
        <dbReference type="ChEBI" id="CHEBI:29105"/>
        <note>catalytic</note>
    </ligand>
</feature>
<feature type="signal peptide" evidence="12">
    <location>
        <begin position="1"/>
        <end position="23"/>
    </location>
</feature>
<dbReference type="InterPro" id="IPR050371">
    <property type="entry name" value="Fungal_virulence_M36"/>
</dbReference>
<reference evidence="13" key="1">
    <citation type="submission" date="2018-04" db="EMBL/GenBank/DDBJ databases">
        <title>Whole genome sequencing of Hypsizygus marmoreus.</title>
        <authorList>
            <person name="Choi I.-G."/>
            <person name="Min B."/>
            <person name="Kim J.-G."/>
            <person name="Kim S."/>
            <person name="Oh Y.-L."/>
            <person name="Kong W.-S."/>
            <person name="Park H."/>
            <person name="Jeong J."/>
            <person name="Song E.-S."/>
        </authorList>
    </citation>
    <scope>NUCLEOTIDE SEQUENCE [LARGE SCALE GENOMIC DNA]</scope>
    <source>
        <strain evidence="13">51987-8</strain>
    </source>
</reference>
<feature type="active site" evidence="10">
    <location>
        <position position="402"/>
    </location>
</feature>
<keyword evidence="8 12" id="KW-0482">Metalloprotease</keyword>
<dbReference type="InterPro" id="IPR027268">
    <property type="entry name" value="Peptidase_M4/M1_CTD_sf"/>
</dbReference>
<evidence type="ECO:0000313" key="14">
    <source>
        <dbReference type="Proteomes" id="UP000076154"/>
    </source>
</evidence>
<dbReference type="PANTHER" id="PTHR33478:SF1">
    <property type="entry name" value="EXTRACELLULAR METALLOPROTEINASE MEP"/>
    <property type="match status" value="1"/>
</dbReference>
<dbReference type="GO" id="GO:0005615">
    <property type="term" value="C:extracellular space"/>
    <property type="evidence" value="ECO:0007669"/>
    <property type="project" value="InterPro"/>
</dbReference>
<dbReference type="OrthoDB" id="3227768at2759"/>
<dbReference type="AlphaFoldDB" id="A0A369K5R2"/>
<gene>
    <name evidence="13" type="primary">MEP9</name>
    <name evidence="13" type="ORF">Hypma_006332</name>
</gene>
<accession>A0A369K5R2</accession>
<comment type="similarity">
    <text evidence="2 12">Belongs to the peptidase M36 family.</text>
</comment>
<dbReference type="Proteomes" id="UP000076154">
    <property type="component" value="Unassembled WGS sequence"/>
</dbReference>
<evidence type="ECO:0000256" key="5">
    <source>
        <dbReference type="ARBA" id="ARBA00022723"/>
    </source>
</evidence>
<evidence type="ECO:0000256" key="10">
    <source>
        <dbReference type="PIRSR" id="PIRSR601842-1"/>
    </source>
</evidence>
<evidence type="ECO:0000313" key="13">
    <source>
        <dbReference type="EMBL" id="RDB26236.1"/>
    </source>
</evidence>
<dbReference type="EC" id="3.4.24.-" evidence="12"/>
<comment type="caution">
    <text evidence="13">The sequence shown here is derived from an EMBL/GenBank/DDBJ whole genome shotgun (WGS) entry which is preliminary data.</text>
</comment>
<proteinExistence type="inferred from homology"/>
<dbReference type="InParanoid" id="A0A369K5R2"/>
<keyword evidence="6 12" id="KW-0378">Hydrolase</keyword>
<evidence type="ECO:0000256" key="4">
    <source>
        <dbReference type="ARBA" id="ARBA00022670"/>
    </source>
</evidence>
<comment type="cofactor">
    <cofactor evidence="11">
        <name>Zn(2+)</name>
        <dbReference type="ChEBI" id="CHEBI:29105"/>
    </cofactor>
    <text evidence="11">Binds 1 zinc ion per subunit.</text>
</comment>
<dbReference type="EMBL" id="LUEZ02000040">
    <property type="protein sequence ID" value="RDB26236.1"/>
    <property type="molecule type" value="Genomic_DNA"/>
</dbReference>
<organism evidence="13 14">
    <name type="scientific">Hypsizygus marmoreus</name>
    <name type="common">White beech mushroom</name>
    <name type="synonym">Agaricus marmoreus</name>
    <dbReference type="NCBI Taxonomy" id="39966"/>
    <lineage>
        <taxon>Eukaryota</taxon>
        <taxon>Fungi</taxon>
        <taxon>Dikarya</taxon>
        <taxon>Basidiomycota</taxon>
        <taxon>Agaricomycotina</taxon>
        <taxon>Agaricomycetes</taxon>
        <taxon>Agaricomycetidae</taxon>
        <taxon>Agaricales</taxon>
        <taxon>Tricholomatineae</taxon>
        <taxon>Lyophyllaceae</taxon>
        <taxon>Hypsizygus</taxon>
    </lineage>
</organism>
<feature type="binding site" evidence="11">
    <location>
        <position position="222"/>
    </location>
    <ligand>
        <name>Zn(2+)</name>
        <dbReference type="ChEBI" id="CHEBI:29105"/>
        <note>catalytic</note>
    </ligand>
</feature>
<dbReference type="Pfam" id="PF02128">
    <property type="entry name" value="Peptidase_M36"/>
    <property type="match status" value="1"/>
</dbReference>
<keyword evidence="9 12" id="KW-0865">Zymogen</keyword>
<evidence type="ECO:0000256" key="11">
    <source>
        <dbReference type="PIRSR" id="PIRSR601842-2"/>
    </source>
</evidence>
<evidence type="ECO:0000256" key="12">
    <source>
        <dbReference type="RuleBase" id="RU364017"/>
    </source>
</evidence>
<evidence type="ECO:0000256" key="9">
    <source>
        <dbReference type="ARBA" id="ARBA00023145"/>
    </source>
</evidence>
<name>A0A369K5R2_HYPMA</name>
<evidence type="ECO:0000256" key="8">
    <source>
        <dbReference type="ARBA" id="ARBA00023049"/>
    </source>
</evidence>
<evidence type="ECO:0000256" key="6">
    <source>
        <dbReference type="ARBA" id="ARBA00022801"/>
    </source>
</evidence>
<keyword evidence="7 11" id="KW-0862">Zinc</keyword>
<keyword evidence="14" id="KW-1185">Reference proteome</keyword>
<keyword evidence="12" id="KW-0732">Signal</keyword>
<dbReference type="Gene3D" id="1.10.390.10">
    <property type="entry name" value="Neutral Protease Domain 2"/>
    <property type="match status" value="1"/>
</dbReference>
<keyword evidence="4 12" id="KW-0645">Protease</keyword>
<keyword evidence="5 11" id="KW-0479">Metal-binding</keyword>
<dbReference type="GO" id="GO:0008270">
    <property type="term" value="F:zinc ion binding"/>
    <property type="evidence" value="ECO:0007669"/>
    <property type="project" value="InterPro"/>
</dbReference>
<keyword evidence="3 12" id="KW-0964">Secreted</keyword>
<evidence type="ECO:0000256" key="7">
    <source>
        <dbReference type="ARBA" id="ARBA00022833"/>
    </source>
</evidence>